<dbReference type="CDD" id="cd00207">
    <property type="entry name" value="fer2"/>
    <property type="match status" value="1"/>
</dbReference>
<dbReference type="GO" id="GO:0140647">
    <property type="term" value="P:P450-containing electron transport chain"/>
    <property type="evidence" value="ECO:0007669"/>
    <property type="project" value="InterPro"/>
</dbReference>
<name>A0AAD9UHA4_RIDPI</name>
<dbReference type="GO" id="GO:0051537">
    <property type="term" value="F:2 iron, 2 sulfur cluster binding"/>
    <property type="evidence" value="ECO:0007669"/>
    <property type="project" value="UniProtKB-KW"/>
</dbReference>
<dbReference type="InterPro" id="IPR036010">
    <property type="entry name" value="2Fe-2S_ferredoxin-like_sf"/>
</dbReference>
<comment type="similarity">
    <text evidence="1">Belongs to the adrenodoxin/putidaredoxin family.</text>
</comment>
<dbReference type="InterPro" id="IPR018298">
    <property type="entry name" value="Adrenodoxin_Fe-S_BS"/>
</dbReference>
<dbReference type="PROSITE" id="PS51085">
    <property type="entry name" value="2FE2S_FER_2"/>
    <property type="match status" value="1"/>
</dbReference>
<evidence type="ECO:0000256" key="2">
    <source>
        <dbReference type="ARBA" id="ARBA00022714"/>
    </source>
</evidence>
<dbReference type="AlphaFoldDB" id="A0AAD9UHA4"/>
<comment type="caution">
    <text evidence="8">The sequence shown here is derived from an EMBL/GenBank/DDBJ whole genome shotgun (WGS) entry which is preliminary data.</text>
</comment>
<dbReference type="GO" id="GO:0009055">
    <property type="term" value="F:electron transfer activity"/>
    <property type="evidence" value="ECO:0007669"/>
    <property type="project" value="TreeGrafter"/>
</dbReference>
<feature type="domain" description="2Fe-2S ferredoxin-type" evidence="7">
    <location>
        <begin position="75"/>
        <end position="176"/>
    </location>
</feature>
<dbReference type="Gene3D" id="3.10.20.30">
    <property type="match status" value="1"/>
</dbReference>
<sequence>MAMSLRASAFTICKSCYLQRCHKYMNSVNCWFKHKVLHQATALRVDVKSFKTAAGPILDSEYEWQDPKSEEEVVNVVYVDREGKRHQIRGKVGDNVLFLARRYGIELEGACEASLACSTCHVYVHEDYWEKLTEADEKEEDLLDMAPFLKPNSRLGCQIILSKDLEGIELALPAGTRNFYVDGHVPQPH</sequence>
<evidence type="ECO:0000256" key="3">
    <source>
        <dbReference type="ARBA" id="ARBA00022723"/>
    </source>
</evidence>
<dbReference type="InterPro" id="IPR001041">
    <property type="entry name" value="2Fe-2S_ferredoxin-type"/>
</dbReference>
<comment type="cofactor">
    <cofactor evidence="6">
        <name>[2Fe-2S] cluster</name>
        <dbReference type="ChEBI" id="CHEBI:190135"/>
    </cofactor>
</comment>
<dbReference type="SUPFAM" id="SSF54292">
    <property type="entry name" value="2Fe-2S ferredoxin-like"/>
    <property type="match status" value="1"/>
</dbReference>
<keyword evidence="5" id="KW-0411">Iron-sulfur</keyword>
<evidence type="ECO:0000256" key="5">
    <source>
        <dbReference type="ARBA" id="ARBA00023014"/>
    </source>
</evidence>
<keyword evidence="9" id="KW-1185">Reference proteome</keyword>
<evidence type="ECO:0000256" key="6">
    <source>
        <dbReference type="ARBA" id="ARBA00034078"/>
    </source>
</evidence>
<evidence type="ECO:0000259" key="7">
    <source>
        <dbReference type="PROSITE" id="PS51085"/>
    </source>
</evidence>
<organism evidence="8 9">
    <name type="scientific">Ridgeia piscesae</name>
    <name type="common">Tubeworm</name>
    <dbReference type="NCBI Taxonomy" id="27915"/>
    <lineage>
        <taxon>Eukaryota</taxon>
        <taxon>Metazoa</taxon>
        <taxon>Spiralia</taxon>
        <taxon>Lophotrochozoa</taxon>
        <taxon>Annelida</taxon>
        <taxon>Polychaeta</taxon>
        <taxon>Sedentaria</taxon>
        <taxon>Canalipalpata</taxon>
        <taxon>Sabellida</taxon>
        <taxon>Siboglinidae</taxon>
        <taxon>Ridgeia</taxon>
    </lineage>
</organism>
<dbReference type="EMBL" id="JAODUO010000109">
    <property type="protein sequence ID" value="KAK2189326.1"/>
    <property type="molecule type" value="Genomic_DNA"/>
</dbReference>
<reference evidence="8" key="1">
    <citation type="journal article" date="2023" name="Mol. Biol. Evol.">
        <title>Third-Generation Sequencing Reveals the Adaptive Role of the Epigenome in Three Deep-Sea Polychaetes.</title>
        <authorList>
            <person name="Perez M."/>
            <person name="Aroh O."/>
            <person name="Sun Y."/>
            <person name="Lan Y."/>
            <person name="Juniper S.K."/>
            <person name="Young C.R."/>
            <person name="Angers B."/>
            <person name="Qian P.Y."/>
        </authorList>
    </citation>
    <scope>NUCLEOTIDE SEQUENCE</scope>
    <source>
        <strain evidence="8">R07B-5</strain>
    </source>
</reference>
<keyword evidence="4" id="KW-0408">Iron</keyword>
<evidence type="ECO:0000256" key="1">
    <source>
        <dbReference type="ARBA" id="ARBA00010914"/>
    </source>
</evidence>
<accession>A0AAD9UHA4</accession>
<dbReference type="PRINTS" id="PR00355">
    <property type="entry name" value="ADRENODOXIN"/>
</dbReference>
<dbReference type="PANTHER" id="PTHR23426">
    <property type="entry name" value="FERREDOXIN/ADRENODOXIN"/>
    <property type="match status" value="1"/>
</dbReference>
<dbReference type="GO" id="GO:0005739">
    <property type="term" value="C:mitochondrion"/>
    <property type="evidence" value="ECO:0007669"/>
    <property type="project" value="TreeGrafter"/>
</dbReference>
<dbReference type="InterPro" id="IPR012675">
    <property type="entry name" value="Beta-grasp_dom_sf"/>
</dbReference>
<evidence type="ECO:0000313" key="8">
    <source>
        <dbReference type="EMBL" id="KAK2189326.1"/>
    </source>
</evidence>
<dbReference type="GO" id="GO:0046872">
    <property type="term" value="F:metal ion binding"/>
    <property type="evidence" value="ECO:0007669"/>
    <property type="project" value="UniProtKB-KW"/>
</dbReference>
<proteinExistence type="inferred from homology"/>
<keyword evidence="2" id="KW-0001">2Fe-2S</keyword>
<protein>
    <recommendedName>
        <fullName evidence="7">2Fe-2S ferredoxin-type domain-containing protein</fullName>
    </recommendedName>
</protein>
<dbReference type="InterPro" id="IPR001055">
    <property type="entry name" value="Adrenodoxin-like"/>
</dbReference>
<evidence type="ECO:0000313" key="9">
    <source>
        <dbReference type="Proteomes" id="UP001209878"/>
    </source>
</evidence>
<gene>
    <name evidence="8" type="ORF">NP493_109g06042</name>
</gene>
<dbReference type="PROSITE" id="PS00814">
    <property type="entry name" value="ADX"/>
    <property type="match status" value="1"/>
</dbReference>
<dbReference type="Proteomes" id="UP001209878">
    <property type="component" value="Unassembled WGS sequence"/>
</dbReference>
<keyword evidence="3" id="KW-0479">Metal-binding</keyword>
<dbReference type="Pfam" id="PF00111">
    <property type="entry name" value="Fer2"/>
    <property type="match status" value="1"/>
</dbReference>
<dbReference type="PANTHER" id="PTHR23426:SF65">
    <property type="entry name" value="FERREDOXIN-2, MITOCHONDRIAL"/>
    <property type="match status" value="1"/>
</dbReference>
<evidence type="ECO:0000256" key="4">
    <source>
        <dbReference type="ARBA" id="ARBA00023004"/>
    </source>
</evidence>